<protein>
    <submittedName>
        <fullName evidence="1">Uncharacterized protein</fullName>
    </submittedName>
</protein>
<accession>A0A179BMT2</accession>
<reference evidence="1 2" key="1">
    <citation type="submission" date="2016-04" db="EMBL/GenBank/DDBJ databases">
        <title>Acidithiobacillus ferrooxidans genome sequencing and assembly.</title>
        <authorList>
            <person name="Zhou Z."/>
        </authorList>
    </citation>
    <scope>NUCLEOTIDE SEQUENCE [LARGE SCALE GENOMIC DNA]</scope>
    <source>
        <strain evidence="1 2">BY0502</strain>
    </source>
</reference>
<name>A0A179BMT2_ACIFR</name>
<gene>
    <name evidence="1" type="ORF">A4H96_03800</name>
</gene>
<evidence type="ECO:0000313" key="2">
    <source>
        <dbReference type="Proteomes" id="UP000078302"/>
    </source>
</evidence>
<dbReference type="AlphaFoldDB" id="A0A179BMT2"/>
<comment type="caution">
    <text evidence="1">The sequence shown here is derived from an EMBL/GenBank/DDBJ whole genome shotgun (WGS) entry which is preliminary data.</text>
</comment>
<organism evidence="1 2">
    <name type="scientific">Acidithiobacillus ferrooxidans</name>
    <name type="common">Thiobacillus ferrooxidans</name>
    <dbReference type="NCBI Taxonomy" id="920"/>
    <lineage>
        <taxon>Bacteria</taxon>
        <taxon>Pseudomonadati</taxon>
        <taxon>Pseudomonadota</taxon>
        <taxon>Acidithiobacillia</taxon>
        <taxon>Acidithiobacillales</taxon>
        <taxon>Acidithiobacillaceae</taxon>
        <taxon>Acidithiobacillus</taxon>
    </lineage>
</organism>
<sequence>MTSSPQALKVFFDEAAYYFGGNNDGLKEDLRKIEGVPNVTYLVDNGQVFVFDKLVQLVDEHRKRQSDLPLADMARSLIAEATVSANEAVETWGVVPEPYEMVESPTGGLRIRHRPFNALLPESYLTKAAVQNAFANILLSSVQSGNGDFHYRGQPMTLCDPLDTALLPPRPVIQRVEESENLGYAALRSVAYEPGFEPVSEALFDDVKQREVAWKNDSTRAARYAQDHAASIWARAATLRLETLDDPTDEVPEYGQEDFAELRPLYPELPMLSDGALYAWFDVYQMECCYINGWTANRDDDFLFYLLGKVAGRQHEQDTAKDVGQWIAHALLRGDALDAALTFGRAAALYDCAISRLARRVADAIRFLAENKNTTDQRGLAISTMMDMFRISRKFNCVPAITEQIW</sequence>
<dbReference type="Proteomes" id="UP000078302">
    <property type="component" value="Unassembled WGS sequence"/>
</dbReference>
<evidence type="ECO:0000313" key="1">
    <source>
        <dbReference type="EMBL" id="OAP92643.1"/>
    </source>
</evidence>
<keyword evidence="2" id="KW-1185">Reference proteome</keyword>
<dbReference type="RefSeq" id="WP_064218371.1">
    <property type="nucleotide sequence ID" value="NZ_LVXZ01000038.1"/>
</dbReference>
<dbReference type="EMBL" id="LVXZ01000038">
    <property type="protein sequence ID" value="OAP92643.1"/>
    <property type="molecule type" value="Genomic_DNA"/>
</dbReference>
<proteinExistence type="predicted"/>
<dbReference type="OrthoDB" id="6758847at2"/>